<evidence type="ECO:0000256" key="3">
    <source>
        <dbReference type="SAM" id="Phobius"/>
    </source>
</evidence>
<dbReference type="CDD" id="cd12087">
    <property type="entry name" value="TM_EGFR-like"/>
    <property type="match status" value="1"/>
</dbReference>
<evidence type="ECO:0000313" key="5">
    <source>
        <dbReference type="EMBL" id="KAK6466666.1"/>
    </source>
</evidence>
<feature type="disulfide bond" evidence="2">
    <location>
        <begin position="276"/>
        <end position="337"/>
    </location>
</feature>
<dbReference type="SMART" id="SM00202">
    <property type="entry name" value="SR"/>
    <property type="match status" value="3"/>
</dbReference>
<keyword evidence="1 2" id="KW-1015">Disulfide bond</keyword>
<comment type="caution">
    <text evidence="2">Lacks conserved residue(s) required for the propagation of feature annotation.</text>
</comment>
<reference evidence="5 6" key="1">
    <citation type="submission" date="2021-05" db="EMBL/GenBank/DDBJ databases">
        <authorList>
            <person name="Zahm M."/>
            <person name="Klopp C."/>
            <person name="Cabau C."/>
            <person name="Kuhl H."/>
            <person name="Suciu R."/>
            <person name="Ciorpac M."/>
            <person name="Holostenco D."/>
            <person name="Gessner J."/>
            <person name="Wuertz S."/>
            <person name="Hohne C."/>
            <person name="Stock M."/>
            <person name="Gislard M."/>
            <person name="Lluch J."/>
            <person name="Milhes M."/>
            <person name="Lampietro C."/>
            <person name="Lopez Roques C."/>
            <person name="Donnadieu C."/>
            <person name="Du K."/>
            <person name="Schartl M."/>
            <person name="Guiguen Y."/>
        </authorList>
    </citation>
    <scope>NUCLEOTIDE SEQUENCE [LARGE SCALE GENOMIC DNA]</scope>
    <source>
        <strain evidence="5">Hh-F2</strain>
        <tissue evidence="5">Blood</tissue>
    </source>
</reference>
<protein>
    <submittedName>
        <fullName evidence="5">Deleted in malignant brain tumors 1 protein-like</fullName>
    </submittedName>
</protein>
<dbReference type="PRINTS" id="PR00258">
    <property type="entry name" value="SPERACTRCPTR"/>
</dbReference>
<keyword evidence="3" id="KW-0812">Transmembrane</keyword>
<keyword evidence="6" id="KW-1185">Reference proteome</keyword>
<feature type="disulfide bond" evidence="2">
    <location>
        <begin position="204"/>
        <end position="214"/>
    </location>
</feature>
<dbReference type="SUPFAM" id="SSF56487">
    <property type="entry name" value="SRCR-like"/>
    <property type="match status" value="3"/>
</dbReference>
<dbReference type="EMBL" id="JAHFZB010000054">
    <property type="protein sequence ID" value="KAK6466666.1"/>
    <property type="molecule type" value="Genomic_DNA"/>
</dbReference>
<keyword evidence="3" id="KW-0472">Membrane</keyword>
<gene>
    <name evidence="5" type="ORF">HHUSO_G35940</name>
</gene>
<dbReference type="PANTHER" id="PTHR48071:SF18">
    <property type="entry name" value="DELETED IN MALIGNANT BRAIN TUMORS 1 PROTEIN-RELATED"/>
    <property type="match status" value="1"/>
</dbReference>
<dbReference type="PROSITE" id="PS00420">
    <property type="entry name" value="SRCR_1"/>
    <property type="match status" value="1"/>
</dbReference>
<evidence type="ECO:0000256" key="2">
    <source>
        <dbReference type="PROSITE-ProRule" id="PRU00196"/>
    </source>
</evidence>
<name>A0ABR0Y2F3_HUSHU</name>
<feature type="disulfide bond" evidence="2">
    <location>
        <begin position="307"/>
        <end position="317"/>
    </location>
</feature>
<comment type="caution">
    <text evidence="5">The sequence shown here is derived from an EMBL/GenBank/DDBJ whole genome shotgun (WGS) entry which is preliminary data.</text>
</comment>
<proteinExistence type="predicted"/>
<feature type="disulfide bond" evidence="2">
    <location>
        <begin position="95"/>
        <end position="105"/>
    </location>
</feature>
<dbReference type="Proteomes" id="UP001369086">
    <property type="component" value="Unassembled WGS sequence"/>
</dbReference>
<evidence type="ECO:0000259" key="4">
    <source>
        <dbReference type="PROSITE" id="PS50287"/>
    </source>
</evidence>
<dbReference type="PANTHER" id="PTHR48071">
    <property type="entry name" value="SRCR DOMAIN-CONTAINING PROTEIN"/>
    <property type="match status" value="1"/>
</dbReference>
<dbReference type="Pfam" id="PF00530">
    <property type="entry name" value="SRCR"/>
    <property type="match status" value="3"/>
</dbReference>
<keyword evidence="3" id="KW-1133">Transmembrane helix</keyword>
<organism evidence="5 6">
    <name type="scientific">Huso huso</name>
    <name type="common">Beluga</name>
    <name type="synonym">Acipenser huso</name>
    <dbReference type="NCBI Taxonomy" id="61971"/>
    <lineage>
        <taxon>Eukaryota</taxon>
        <taxon>Metazoa</taxon>
        <taxon>Chordata</taxon>
        <taxon>Craniata</taxon>
        <taxon>Vertebrata</taxon>
        <taxon>Euteleostomi</taxon>
        <taxon>Actinopterygii</taxon>
        <taxon>Chondrostei</taxon>
        <taxon>Acipenseriformes</taxon>
        <taxon>Acipenseridae</taxon>
        <taxon>Huso</taxon>
    </lineage>
</organism>
<dbReference type="InterPro" id="IPR001190">
    <property type="entry name" value="SRCR"/>
</dbReference>
<evidence type="ECO:0000256" key="1">
    <source>
        <dbReference type="ARBA" id="ARBA00023157"/>
    </source>
</evidence>
<accession>A0ABR0Y2F3</accession>
<dbReference type="InterPro" id="IPR036772">
    <property type="entry name" value="SRCR-like_dom_sf"/>
</dbReference>
<feature type="domain" description="SRCR" evidence="4">
    <location>
        <begin position="238"/>
        <end position="338"/>
    </location>
</feature>
<evidence type="ECO:0000313" key="6">
    <source>
        <dbReference type="Proteomes" id="UP001369086"/>
    </source>
</evidence>
<feature type="domain" description="SRCR" evidence="4">
    <location>
        <begin position="135"/>
        <end position="236"/>
    </location>
</feature>
<feature type="transmembrane region" description="Helical" evidence="3">
    <location>
        <begin position="346"/>
        <end position="372"/>
    </location>
</feature>
<feature type="disulfide bond" evidence="2">
    <location>
        <begin position="263"/>
        <end position="327"/>
    </location>
</feature>
<sequence>MSTLWAPQGNLLGQQNTVLEVGSTNLRVASGDSCSGRVELYLRGEWGTVCGDGWDLNDAKAVCRFLDCGFAKSVEKSSSRFGKGTGTVWFSRVNCTGNEKSLAECPKSEFGKTPDCDHEKDAGVECAGKSGITNLRLVNGSTSCSGRVEVLHNNQWRTLCDEGWDLNDAKVVCQSLGCGEALSAERGARFGQGTGQIWLNEVQCNGTESSIMNCLKSEFEIAPNCDHGKEAGVVCSAVRLVNGDGRCAGRVEIQYRGEWGSVCSDSWGLEDADVVCRELGCGAAESAPHGAVYGQGRGPIFLDDVDCTGRETALVQCPSRGWATHNCSHRNDASVVCSLSVVSASVLVPIVASGVTAGALVILGILVTVFIVRRNKKRKKEAEEVKNTIYSTGKSAEEVKETGFYNASPACDERIYANTMYREPESEQEDMDCIYQNYRY</sequence>
<dbReference type="Gene3D" id="3.10.250.10">
    <property type="entry name" value="SRCR-like domain"/>
    <property type="match status" value="3"/>
</dbReference>
<feature type="domain" description="SRCR" evidence="4">
    <location>
        <begin position="26"/>
        <end position="127"/>
    </location>
</feature>
<dbReference type="PROSITE" id="PS50287">
    <property type="entry name" value="SRCR_2"/>
    <property type="match status" value="3"/>
</dbReference>